<evidence type="ECO:0000313" key="2">
    <source>
        <dbReference type="Proteomes" id="UP000036987"/>
    </source>
</evidence>
<proteinExistence type="predicted"/>
<dbReference type="AlphaFoldDB" id="A0A0K9NKX2"/>
<reference evidence="2" key="1">
    <citation type="journal article" date="2016" name="Nature">
        <title>The genome of the seagrass Zostera marina reveals angiosperm adaptation to the sea.</title>
        <authorList>
            <person name="Olsen J.L."/>
            <person name="Rouze P."/>
            <person name="Verhelst B."/>
            <person name="Lin Y.-C."/>
            <person name="Bayer T."/>
            <person name="Collen J."/>
            <person name="Dattolo E."/>
            <person name="De Paoli E."/>
            <person name="Dittami S."/>
            <person name="Maumus F."/>
            <person name="Michel G."/>
            <person name="Kersting A."/>
            <person name="Lauritano C."/>
            <person name="Lohaus R."/>
            <person name="Toepel M."/>
            <person name="Tonon T."/>
            <person name="Vanneste K."/>
            <person name="Amirebrahimi M."/>
            <person name="Brakel J."/>
            <person name="Bostroem C."/>
            <person name="Chovatia M."/>
            <person name="Grimwood J."/>
            <person name="Jenkins J.W."/>
            <person name="Jueterbock A."/>
            <person name="Mraz A."/>
            <person name="Stam W.T."/>
            <person name="Tice H."/>
            <person name="Bornberg-Bauer E."/>
            <person name="Green P.J."/>
            <person name="Pearson G.A."/>
            <person name="Procaccini G."/>
            <person name="Duarte C.M."/>
            <person name="Schmutz J."/>
            <person name="Reusch T.B.H."/>
            <person name="Van de Peer Y."/>
        </authorList>
    </citation>
    <scope>NUCLEOTIDE SEQUENCE [LARGE SCALE GENOMIC DNA]</scope>
    <source>
        <strain evidence="2">cv. Finnish</strain>
    </source>
</reference>
<name>A0A0K9NKX2_ZOSMR</name>
<keyword evidence="2" id="KW-1185">Reference proteome</keyword>
<protein>
    <submittedName>
        <fullName evidence="1">Uncharacterized protein</fullName>
    </submittedName>
</protein>
<accession>A0A0K9NKX2</accession>
<comment type="caution">
    <text evidence="1">The sequence shown here is derived from an EMBL/GenBank/DDBJ whole genome shotgun (WGS) entry which is preliminary data.</text>
</comment>
<gene>
    <name evidence="1" type="ORF">ZOSMA_86G00650</name>
</gene>
<sequence>MNELFNCIEMNEKLACHENPSINEHYPTIESPVILQGLELYEYMLVEPCQNLDIESDEIPTTSAYPPPQGMDKSANLQTLSSVNAHNEETNKSISECVSSSHPMIINDHVDVVHPPANEHICPPSFDLLDQFDMDVVDKTQSSFVPNSPVNLLSDSVVKSSTPYAYSKSNLILVVEEGQSMYNQLVNDARYRKVPLQKPNGMTFTQLRLNLDFTSPEKIKENNDGLRTPMLNVGNPPLKSIFVSSPEFWASAAVSADAIENTLSSQNSFETGEVSGRGS</sequence>
<organism evidence="1 2">
    <name type="scientific">Zostera marina</name>
    <name type="common">Eelgrass</name>
    <dbReference type="NCBI Taxonomy" id="29655"/>
    <lineage>
        <taxon>Eukaryota</taxon>
        <taxon>Viridiplantae</taxon>
        <taxon>Streptophyta</taxon>
        <taxon>Embryophyta</taxon>
        <taxon>Tracheophyta</taxon>
        <taxon>Spermatophyta</taxon>
        <taxon>Magnoliopsida</taxon>
        <taxon>Liliopsida</taxon>
        <taxon>Zosteraceae</taxon>
        <taxon>Zostera</taxon>
    </lineage>
</organism>
<evidence type="ECO:0000313" key="1">
    <source>
        <dbReference type="EMBL" id="KMZ57429.1"/>
    </source>
</evidence>
<dbReference type="Proteomes" id="UP000036987">
    <property type="component" value="Unassembled WGS sequence"/>
</dbReference>
<dbReference type="EMBL" id="LFYR01002072">
    <property type="protein sequence ID" value="KMZ57429.1"/>
    <property type="molecule type" value="Genomic_DNA"/>
</dbReference>